<dbReference type="InterPro" id="IPR036028">
    <property type="entry name" value="SH3-like_dom_sf"/>
</dbReference>
<organism evidence="5 6">
    <name type="scientific">Prorocentrum cordatum</name>
    <dbReference type="NCBI Taxonomy" id="2364126"/>
    <lineage>
        <taxon>Eukaryota</taxon>
        <taxon>Sar</taxon>
        <taxon>Alveolata</taxon>
        <taxon>Dinophyceae</taxon>
        <taxon>Prorocentrales</taxon>
        <taxon>Prorocentraceae</taxon>
        <taxon>Prorocentrum</taxon>
    </lineage>
</organism>
<dbReference type="PANTHER" id="PTHR14206:SF7">
    <property type="entry name" value="INSULIN RECEPTOR SUBSTRATE 53 KDA, ISOFORM A"/>
    <property type="match status" value="1"/>
</dbReference>
<evidence type="ECO:0000313" key="5">
    <source>
        <dbReference type="EMBL" id="CAK0792568.1"/>
    </source>
</evidence>
<accession>A0ABN9PQ86</accession>
<keyword evidence="6" id="KW-1185">Reference proteome</keyword>
<feature type="compositionally biased region" description="Basic and acidic residues" evidence="3">
    <location>
        <begin position="284"/>
        <end position="327"/>
    </location>
</feature>
<dbReference type="Proteomes" id="UP001189429">
    <property type="component" value="Unassembled WGS sequence"/>
</dbReference>
<name>A0ABN9PQ86_9DINO</name>
<dbReference type="CDD" id="cd00174">
    <property type="entry name" value="SH3"/>
    <property type="match status" value="1"/>
</dbReference>
<dbReference type="Pfam" id="PF14604">
    <property type="entry name" value="SH3_9"/>
    <property type="match status" value="1"/>
</dbReference>
<dbReference type="InterPro" id="IPR001452">
    <property type="entry name" value="SH3_domain"/>
</dbReference>
<reference evidence="5" key="1">
    <citation type="submission" date="2023-10" db="EMBL/GenBank/DDBJ databases">
        <authorList>
            <person name="Chen Y."/>
            <person name="Shah S."/>
            <person name="Dougan E. K."/>
            <person name="Thang M."/>
            <person name="Chan C."/>
        </authorList>
    </citation>
    <scope>NUCLEOTIDE SEQUENCE [LARGE SCALE GENOMIC DNA]</scope>
</reference>
<feature type="compositionally biased region" description="Basic and acidic residues" evidence="3">
    <location>
        <begin position="13"/>
        <end position="23"/>
    </location>
</feature>
<comment type="caution">
    <text evidence="5">The sequence shown here is derived from an EMBL/GenBank/DDBJ whole genome shotgun (WGS) entry which is preliminary data.</text>
</comment>
<dbReference type="EMBL" id="CAUYUJ010000787">
    <property type="protein sequence ID" value="CAK0792568.1"/>
    <property type="molecule type" value="Genomic_DNA"/>
</dbReference>
<evidence type="ECO:0000313" key="6">
    <source>
        <dbReference type="Proteomes" id="UP001189429"/>
    </source>
</evidence>
<proteinExistence type="predicted"/>
<feature type="region of interest" description="Disordered" evidence="3">
    <location>
        <begin position="284"/>
        <end position="439"/>
    </location>
</feature>
<sequence length="517" mass="55791">MNGGASANQSDQHLPKEPPDAQEERIRTVVVKPHLATDATQLSLQEGEIVIVLEQDESGWWGGHKDREEVTGWFPGSCVRQVQAEPMQWPDIDSVPNEVESPVGGEDSFGNQMKRCCAALEGEDQSPVQQHVRVRLVATPQRCSQASQLRASPPRESHPPTVDDLAASSTESLFAQPCGGADEQASERAELQRYVSELTDALGALRQQAESERARAAALESSLQEEQKWRRQLEQQLEELLQGDSAEKTNLRAEVGALRGLLDDERRQRREEVERLQERCDAALREAQRAAADDLRPSEEEPRRPSAEPAPERDARRRLFDEAPDHSRSHRGSQPVAHVAAPAPAGGGSGAGHGRPRTASAPGPGALRGRHSAVRRDEAPPPGCVAERVRALEQQRPSTPGAAGPAREWRASSYSSEDRRARRTPPVPRHCQAPSAGGAEACEEAAQVFLGMSPLGRGGQAAAAAALAPSPPVRLQQAEGGAPEVQPAGDGRLRLSSSCRGLASEAASERARVLQVW</sequence>
<feature type="region of interest" description="Disordered" evidence="3">
    <location>
        <begin position="143"/>
        <end position="164"/>
    </location>
</feature>
<dbReference type="SMART" id="SM00326">
    <property type="entry name" value="SH3"/>
    <property type="match status" value="1"/>
</dbReference>
<feature type="compositionally biased region" description="Polar residues" evidence="3">
    <location>
        <begin position="1"/>
        <end position="12"/>
    </location>
</feature>
<evidence type="ECO:0000256" key="2">
    <source>
        <dbReference type="PROSITE-ProRule" id="PRU00192"/>
    </source>
</evidence>
<feature type="region of interest" description="Disordered" evidence="3">
    <location>
        <begin position="1"/>
        <end position="23"/>
    </location>
</feature>
<dbReference type="SUPFAM" id="SSF50044">
    <property type="entry name" value="SH3-domain"/>
    <property type="match status" value="1"/>
</dbReference>
<dbReference type="Gene3D" id="2.30.30.40">
    <property type="entry name" value="SH3 Domains"/>
    <property type="match status" value="1"/>
</dbReference>
<evidence type="ECO:0000256" key="3">
    <source>
        <dbReference type="SAM" id="MobiDB-lite"/>
    </source>
</evidence>
<evidence type="ECO:0000256" key="1">
    <source>
        <dbReference type="ARBA" id="ARBA00022443"/>
    </source>
</evidence>
<feature type="compositionally biased region" description="Low complexity" evidence="3">
    <location>
        <begin position="335"/>
        <end position="344"/>
    </location>
</feature>
<feature type="domain" description="SH3" evidence="4">
    <location>
        <begin position="23"/>
        <end position="84"/>
    </location>
</feature>
<feature type="region of interest" description="Disordered" evidence="3">
    <location>
        <begin position="466"/>
        <end position="493"/>
    </location>
</feature>
<dbReference type="InterPro" id="IPR027681">
    <property type="entry name" value="IRSp53/IRTKS/Pinkbar"/>
</dbReference>
<gene>
    <name evidence="5" type="ORF">PCOR1329_LOCUS3108</name>
</gene>
<protein>
    <recommendedName>
        <fullName evidence="4">SH3 domain-containing protein</fullName>
    </recommendedName>
</protein>
<dbReference type="PROSITE" id="PS50002">
    <property type="entry name" value="SH3"/>
    <property type="match status" value="1"/>
</dbReference>
<dbReference type="PANTHER" id="PTHR14206">
    <property type="entry name" value="BRAIN-SPECIFIC ANGIOGENESIS INHIBITOR 1-ASSOCIATED PROTEIN 2"/>
    <property type="match status" value="1"/>
</dbReference>
<keyword evidence="1 2" id="KW-0728">SH3 domain</keyword>
<evidence type="ECO:0000259" key="4">
    <source>
        <dbReference type="PROSITE" id="PS50002"/>
    </source>
</evidence>